<dbReference type="EMBL" id="SRLO01000506">
    <property type="protein sequence ID" value="TNN53753.1"/>
    <property type="molecule type" value="Genomic_DNA"/>
</dbReference>
<organism evidence="1 2">
    <name type="scientific">Liparis tanakae</name>
    <name type="common">Tanaka's snailfish</name>
    <dbReference type="NCBI Taxonomy" id="230148"/>
    <lineage>
        <taxon>Eukaryota</taxon>
        <taxon>Metazoa</taxon>
        <taxon>Chordata</taxon>
        <taxon>Craniata</taxon>
        <taxon>Vertebrata</taxon>
        <taxon>Euteleostomi</taxon>
        <taxon>Actinopterygii</taxon>
        <taxon>Neopterygii</taxon>
        <taxon>Teleostei</taxon>
        <taxon>Neoteleostei</taxon>
        <taxon>Acanthomorphata</taxon>
        <taxon>Eupercaria</taxon>
        <taxon>Perciformes</taxon>
        <taxon>Cottioidei</taxon>
        <taxon>Cottales</taxon>
        <taxon>Liparidae</taxon>
        <taxon>Liparis</taxon>
    </lineage>
</organism>
<reference evidence="1 2" key="1">
    <citation type="submission" date="2019-03" db="EMBL/GenBank/DDBJ databases">
        <title>First draft genome of Liparis tanakae, snailfish: a comprehensive survey of snailfish specific genes.</title>
        <authorList>
            <person name="Kim W."/>
            <person name="Song I."/>
            <person name="Jeong J.-H."/>
            <person name="Kim D."/>
            <person name="Kim S."/>
            <person name="Ryu S."/>
            <person name="Song J.Y."/>
            <person name="Lee S.K."/>
        </authorList>
    </citation>
    <scope>NUCLEOTIDE SEQUENCE [LARGE SCALE GENOMIC DNA]</scope>
    <source>
        <tissue evidence="1">Muscle</tissue>
    </source>
</reference>
<keyword evidence="2" id="KW-1185">Reference proteome</keyword>
<comment type="caution">
    <text evidence="1">The sequence shown here is derived from an EMBL/GenBank/DDBJ whole genome shotgun (WGS) entry which is preliminary data.</text>
</comment>
<evidence type="ECO:0000313" key="1">
    <source>
        <dbReference type="EMBL" id="TNN53753.1"/>
    </source>
</evidence>
<dbReference type="Proteomes" id="UP000314294">
    <property type="component" value="Unassembled WGS sequence"/>
</dbReference>
<name>A0A4Z2GLT0_9TELE</name>
<evidence type="ECO:0000313" key="2">
    <source>
        <dbReference type="Proteomes" id="UP000314294"/>
    </source>
</evidence>
<sequence>MEDENEKVLEMIVIISLNAESSLGVGGEIPTSSSQSASVRELECAAASVCPLVGGMEGTGRRRGITK</sequence>
<gene>
    <name evidence="1" type="ORF">EYF80_036010</name>
</gene>
<dbReference type="AlphaFoldDB" id="A0A4Z2GLT0"/>
<protein>
    <submittedName>
        <fullName evidence="1">Uncharacterized protein</fullName>
    </submittedName>
</protein>
<accession>A0A4Z2GLT0</accession>
<proteinExistence type="predicted"/>